<dbReference type="OrthoDB" id="555733at2"/>
<dbReference type="EnsemblBacteria" id="AAP99482">
    <property type="protein sequence ID" value="AAP99482"/>
    <property type="gene ID" value="Pro_0436"/>
</dbReference>
<accession>Q7VDE3</accession>
<dbReference type="STRING" id="167539.Pro_0436"/>
<dbReference type="HOGENOM" id="CLU_839191_0_0_3"/>
<gene>
    <name evidence="1" type="ordered locus">Pro_0436</name>
</gene>
<organism evidence="1 2">
    <name type="scientific">Prochlorococcus marinus (strain SARG / CCMP1375 / SS120)</name>
    <dbReference type="NCBI Taxonomy" id="167539"/>
    <lineage>
        <taxon>Bacteria</taxon>
        <taxon>Bacillati</taxon>
        <taxon>Cyanobacteriota</taxon>
        <taxon>Cyanophyceae</taxon>
        <taxon>Synechococcales</taxon>
        <taxon>Prochlorococcaceae</taxon>
        <taxon>Prochlorococcus</taxon>
    </lineage>
</organism>
<sequence length="335" mass="38096">MTMKNLTLGRREFIRLGALTGLLSLSGCSYASNRATLVLPKDVLPREFLQSLPSSWRYQFLASSTEVKFNKNQLDKQIDLIALGDGWLSNCPYEHFQAIGDVTLYEELNSQAISFLNSFKADISARLLPLAVSPWVLIFRGGDRWLPKARESWEVLLESDLREQVILPSSPRVIMSLADRMRDTDSLRLLKLQARSFDDRNGLNWLLSGKAKVAVLPLHFCLKALASDPRLSIAFPKEGAPLNWTLLLRPKSTSQPLPSEWIKKSRELPLLLKLLARGVIPPVKYAYLKEGINSLPNRYQTIYQFEENFKNSWSLPPLNSLEKEALEDRWNNSSP</sequence>
<dbReference type="PROSITE" id="PS51257">
    <property type="entry name" value="PROKAR_LIPOPROTEIN"/>
    <property type="match status" value="1"/>
</dbReference>
<keyword evidence="2" id="KW-1185">Reference proteome</keyword>
<dbReference type="SUPFAM" id="SSF53850">
    <property type="entry name" value="Periplasmic binding protein-like II"/>
    <property type="match status" value="1"/>
</dbReference>
<protein>
    <submittedName>
        <fullName evidence="1">Periplasmic binding protein-like II superfamily</fullName>
    </submittedName>
</protein>
<name>Q7VDE3_PROMA</name>
<dbReference type="Gene3D" id="3.40.190.10">
    <property type="entry name" value="Periplasmic binding protein-like II"/>
    <property type="match status" value="1"/>
</dbReference>
<reference evidence="1 2" key="1">
    <citation type="journal article" date="2003" name="Proc. Natl. Acad. Sci. U.S.A.">
        <title>Genome sequence of the cyanobacterium Prochlorococcus marinus SS120, a nearly minimal oxyphototrophic genome.</title>
        <authorList>
            <person name="Dufresne A."/>
            <person name="Salanoubat M."/>
            <person name="Partensky F."/>
            <person name="Artiguenave F."/>
            <person name="Axmann I.M."/>
            <person name="Barbe V."/>
            <person name="Duprat S."/>
            <person name="Galperin M.Y."/>
            <person name="Koonin E.V."/>
            <person name="Le Gall F."/>
            <person name="Makarova K.S."/>
            <person name="Ostrowski M."/>
            <person name="Oztas S."/>
            <person name="Robert C."/>
            <person name="Rogozin I.B."/>
            <person name="Scanlan D.J."/>
            <person name="Tandeau de Marsac N."/>
            <person name="Weissenbach J."/>
            <person name="Wincker P."/>
            <person name="Wolf Y.I."/>
            <person name="Hess W.R."/>
        </authorList>
    </citation>
    <scope>NUCLEOTIDE SEQUENCE [LARGE SCALE GENOMIC DNA]</scope>
    <source>
        <strain evidence="2">SARG / CCMP1375 / SS120</strain>
    </source>
</reference>
<evidence type="ECO:0000313" key="2">
    <source>
        <dbReference type="Proteomes" id="UP000001420"/>
    </source>
</evidence>
<evidence type="ECO:0000313" key="1">
    <source>
        <dbReference type="EMBL" id="AAP99482.1"/>
    </source>
</evidence>
<dbReference type="KEGG" id="pma:Pro_0436"/>
<dbReference type="eggNOG" id="COG0687">
    <property type="taxonomic scope" value="Bacteria"/>
</dbReference>
<dbReference type="Proteomes" id="UP000001420">
    <property type="component" value="Chromosome"/>
</dbReference>
<proteinExistence type="predicted"/>
<dbReference type="EMBL" id="AE017126">
    <property type="protein sequence ID" value="AAP99482.1"/>
    <property type="molecule type" value="Genomic_DNA"/>
</dbReference>
<dbReference type="AlphaFoldDB" id="Q7VDE3"/>
<dbReference type="PATRIC" id="fig|167539.5.peg.447"/>